<dbReference type="STRING" id="1380566.A0A179G858"/>
<comment type="caution">
    <text evidence="3">The sequence shown here is derived from an EMBL/GenBank/DDBJ whole genome shotgun (WGS) entry which is preliminary data.</text>
</comment>
<feature type="region of interest" description="Disordered" evidence="1">
    <location>
        <begin position="35"/>
        <end position="69"/>
    </location>
</feature>
<name>A0A179G858_METCM</name>
<dbReference type="EMBL" id="LSBJ02000001">
    <property type="protein sequence ID" value="OAQ73359.1"/>
    <property type="molecule type" value="Genomic_DNA"/>
</dbReference>
<dbReference type="PANTHER" id="PTHR39394">
    <property type="entry name" value="YALI0E31793P"/>
    <property type="match status" value="1"/>
</dbReference>
<protein>
    <submittedName>
        <fullName evidence="3">DnaJ, subfamily C</fullName>
    </submittedName>
</protein>
<evidence type="ECO:0000256" key="1">
    <source>
        <dbReference type="SAM" id="MobiDB-lite"/>
    </source>
</evidence>
<dbReference type="Pfam" id="PF09350">
    <property type="entry name" value="DJC28_CD"/>
    <property type="match status" value="1"/>
</dbReference>
<dbReference type="InterPro" id="IPR018961">
    <property type="entry name" value="DnaJ_homolog_subfam-C_membr-28"/>
</dbReference>
<dbReference type="PANTHER" id="PTHR39394:SF1">
    <property type="entry name" value="DNAJ HOMOLOGUE SUBFAMILY C MEMBER 28 CONSERVED DOMAIN-CONTAINING PROTEIN"/>
    <property type="match status" value="1"/>
</dbReference>
<dbReference type="AlphaFoldDB" id="A0A179G858"/>
<dbReference type="OrthoDB" id="1922282at2759"/>
<organism evidence="3 4">
    <name type="scientific">Pochonia chlamydosporia 170</name>
    <dbReference type="NCBI Taxonomy" id="1380566"/>
    <lineage>
        <taxon>Eukaryota</taxon>
        <taxon>Fungi</taxon>
        <taxon>Dikarya</taxon>
        <taxon>Ascomycota</taxon>
        <taxon>Pezizomycotina</taxon>
        <taxon>Sordariomycetes</taxon>
        <taxon>Hypocreomycetidae</taxon>
        <taxon>Hypocreales</taxon>
        <taxon>Clavicipitaceae</taxon>
        <taxon>Pochonia</taxon>
    </lineage>
</organism>
<reference evidence="3 4" key="1">
    <citation type="journal article" date="2016" name="PLoS Pathog.">
        <title>Biosynthesis of antibiotic leucinostatins in bio-control fungus Purpureocillium lilacinum and their inhibition on phytophthora revealed by genome mining.</title>
        <authorList>
            <person name="Wang G."/>
            <person name="Liu Z."/>
            <person name="Lin R."/>
            <person name="Li E."/>
            <person name="Mao Z."/>
            <person name="Ling J."/>
            <person name="Yang Y."/>
            <person name="Yin W.B."/>
            <person name="Xie B."/>
        </authorList>
    </citation>
    <scope>NUCLEOTIDE SEQUENCE [LARGE SCALE GENOMIC DNA]</scope>
    <source>
        <strain evidence="3">170</strain>
    </source>
</reference>
<dbReference type="GeneID" id="28844969"/>
<dbReference type="KEGG" id="pchm:VFPPC_01085"/>
<evidence type="ECO:0000259" key="2">
    <source>
        <dbReference type="Pfam" id="PF09350"/>
    </source>
</evidence>
<evidence type="ECO:0000313" key="4">
    <source>
        <dbReference type="Proteomes" id="UP000078397"/>
    </source>
</evidence>
<dbReference type="Proteomes" id="UP000078397">
    <property type="component" value="Unassembled WGS sequence"/>
</dbReference>
<evidence type="ECO:0000313" key="3">
    <source>
        <dbReference type="EMBL" id="OAQ73359.1"/>
    </source>
</evidence>
<proteinExistence type="predicted"/>
<keyword evidence="4" id="KW-1185">Reference proteome</keyword>
<feature type="compositionally biased region" description="Basic and acidic residues" evidence="1">
    <location>
        <begin position="42"/>
        <end position="69"/>
    </location>
</feature>
<gene>
    <name evidence="3" type="ORF">VFPPC_01085</name>
</gene>
<accession>A0A179G858</accession>
<feature type="domain" description="DnaJ homologue subfamily C member 28 conserved" evidence="2">
    <location>
        <begin position="247"/>
        <end position="315"/>
    </location>
</feature>
<sequence>MPAPRHIARLNICPRCSPYSVQAAGTRVFHSVAPRNIPQVPGDKEPPDNKTLPVDKRRAAEKAEQGPLARRLEEATEEALLTGGSAGRRAIEDAGFSDELKEKLLDKIADAKFRKQYSGAFTQAGIASSTIESGRHRGGSHPWTGTETTEDAVLRMLNDSRKPLKPEDRGKFQPPVVDTRIRRSIPQSPGQRAASARDKAGMYVGMDMKSTKGLSSEEREEMKAELRERFQPAARSVPVSISGLTALANQRIEDAIARGQFKDLPRGKEMEQDPRANNPFIDTTEYIMNKMIQRQEIVPPWIEKQQELTKTARIFRERLRNDWKRHASRMIASRGGSLEEQMSRASAFASAEAAHNPRFKAVSQGVVSSSATYDPVMVNGLKEFAGREEQTPVEGPDSSAAVNLLQRPFRDAAWVQAEMAYMNLSIENLNSMTRSYNLMAPELAKKPYFSLERELNSCYADVAPLVANEIKVRAVGRTTVGKTPHSRVKDDSNFMEKLIGKDSVKIHLEADEKAYGLKEWWRDFWQRK</sequence>
<dbReference type="RefSeq" id="XP_018149442.1">
    <property type="nucleotide sequence ID" value="XM_018280975.1"/>
</dbReference>